<dbReference type="InterPro" id="IPR005119">
    <property type="entry name" value="LysR_subst-bd"/>
</dbReference>
<dbReference type="Pfam" id="PF03466">
    <property type="entry name" value="LysR_substrate"/>
    <property type="match status" value="1"/>
</dbReference>
<comment type="caution">
    <text evidence="7">The sequence shown here is derived from an EMBL/GenBank/DDBJ whole genome shotgun (WGS) entry which is preliminary data.</text>
</comment>
<dbReference type="InterPro" id="IPR036390">
    <property type="entry name" value="WH_DNA-bd_sf"/>
</dbReference>
<feature type="domain" description="HTH lysR-type" evidence="6">
    <location>
        <begin position="9"/>
        <end position="66"/>
    </location>
</feature>
<keyword evidence="5" id="KW-0804">Transcription</keyword>
<protein>
    <submittedName>
        <fullName evidence="7">LysR family transcriptional regulator</fullName>
    </submittedName>
</protein>
<keyword evidence="3" id="KW-0805">Transcription regulation</keyword>
<evidence type="ECO:0000259" key="6">
    <source>
        <dbReference type="PROSITE" id="PS50931"/>
    </source>
</evidence>
<keyword evidence="8" id="KW-1185">Reference proteome</keyword>
<dbReference type="Proteomes" id="UP001254257">
    <property type="component" value="Unassembled WGS sequence"/>
</dbReference>
<accession>A0ABU3SCP4</accession>
<dbReference type="InterPro" id="IPR000847">
    <property type="entry name" value="LysR_HTH_N"/>
</dbReference>
<dbReference type="PRINTS" id="PR00039">
    <property type="entry name" value="HTHLYSR"/>
</dbReference>
<sequence length="315" mass="34548">MLRMNWQRLDLNLLKVLKALLDEQSVTRAAQRLHISPSAVSHALARLRRAFNDPLFVRVGSRMVATAGAEAMTRPLEQLIASLESHLGAELQSTELFDPAASRRVLRLVSPGALELTLIPALATAFRREAAGWSLAIEGFERRSYEGDLASGRIYFVLAIGGHTPVNEVIAARPLWTDELMVLAGPRSSIYDGPDVVPIETVLELPNIYPLPWPTTQNYLDVELGRGDRHRKLMLSLPGYAAVGAAIEASDLVACMPDRTATALRRMHPSLRARHINPPLRSTLSLLWALGGQRDPALKWAGSLIAQVAGQLRSD</sequence>
<evidence type="ECO:0000256" key="4">
    <source>
        <dbReference type="ARBA" id="ARBA00023125"/>
    </source>
</evidence>
<organism evidence="7 8">
    <name type="scientific">Bosea rubneri</name>
    <dbReference type="NCBI Taxonomy" id="3075434"/>
    <lineage>
        <taxon>Bacteria</taxon>
        <taxon>Pseudomonadati</taxon>
        <taxon>Pseudomonadota</taxon>
        <taxon>Alphaproteobacteria</taxon>
        <taxon>Hyphomicrobiales</taxon>
        <taxon>Boseaceae</taxon>
        <taxon>Bosea</taxon>
    </lineage>
</organism>
<keyword evidence="2" id="KW-0536">Nodulation</keyword>
<reference evidence="7 8" key="1">
    <citation type="submission" date="2023-09" db="EMBL/GenBank/DDBJ databases">
        <title>Whole genome shotgun sequencing (WGS) of Bosea sp. ZW T0_25, isolated from stored onions (Allium cepa).</title>
        <authorList>
            <person name="Stoll D.A."/>
            <person name="Huch M."/>
        </authorList>
    </citation>
    <scope>NUCLEOTIDE SEQUENCE [LARGE SCALE GENOMIC DNA]</scope>
    <source>
        <strain evidence="7 8">ZW T0_25</strain>
    </source>
</reference>
<gene>
    <name evidence="7" type="ORF">RKE40_21870</name>
</gene>
<keyword evidence="4" id="KW-0238">DNA-binding</keyword>
<dbReference type="SUPFAM" id="SSF46785">
    <property type="entry name" value="Winged helix' DNA-binding domain"/>
    <property type="match status" value="1"/>
</dbReference>
<dbReference type="PANTHER" id="PTHR30118">
    <property type="entry name" value="HTH-TYPE TRANSCRIPTIONAL REGULATOR LEUO-RELATED"/>
    <property type="match status" value="1"/>
</dbReference>
<comment type="similarity">
    <text evidence="1">Belongs to the LysR transcriptional regulatory family.</text>
</comment>
<evidence type="ECO:0000256" key="3">
    <source>
        <dbReference type="ARBA" id="ARBA00023015"/>
    </source>
</evidence>
<dbReference type="PANTHER" id="PTHR30118:SF15">
    <property type="entry name" value="TRANSCRIPTIONAL REGULATORY PROTEIN"/>
    <property type="match status" value="1"/>
</dbReference>
<dbReference type="SUPFAM" id="SSF53850">
    <property type="entry name" value="Periplasmic binding protein-like II"/>
    <property type="match status" value="1"/>
</dbReference>
<dbReference type="PROSITE" id="PS50931">
    <property type="entry name" value="HTH_LYSR"/>
    <property type="match status" value="1"/>
</dbReference>
<evidence type="ECO:0000313" key="7">
    <source>
        <dbReference type="EMBL" id="MDU0342553.1"/>
    </source>
</evidence>
<dbReference type="RefSeq" id="WP_316020321.1">
    <property type="nucleotide sequence ID" value="NZ_JAWDID010000043.1"/>
</dbReference>
<dbReference type="EMBL" id="JAWDID010000043">
    <property type="protein sequence ID" value="MDU0342553.1"/>
    <property type="molecule type" value="Genomic_DNA"/>
</dbReference>
<proteinExistence type="inferred from homology"/>
<dbReference type="Pfam" id="PF00126">
    <property type="entry name" value="HTH_1"/>
    <property type="match status" value="1"/>
</dbReference>
<evidence type="ECO:0000256" key="5">
    <source>
        <dbReference type="ARBA" id="ARBA00023163"/>
    </source>
</evidence>
<dbReference type="InterPro" id="IPR036388">
    <property type="entry name" value="WH-like_DNA-bd_sf"/>
</dbReference>
<dbReference type="Gene3D" id="1.10.10.10">
    <property type="entry name" value="Winged helix-like DNA-binding domain superfamily/Winged helix DNA-binding domain"/>
    <property type="match status" value="1"/>
</dbReference>
<evidence type="ECO:0000256" key="1">
    <source>
        <dbReference type="ARBA" id="ARBA00009437"/>
    </source>
</evidence>
<evidence type="ECO:0000313" key="8">
    <source>
        <dbReference type="Proteomes" id="UP001254257"/>
    </source>
</evidence>
<dbReference type="InterPro" id="IPR050389">
    <property type="entry name" value="LysR-type_TF"/>
</dbReference>
<evidence type="ECO:0000256" key="2">
    <source>
        <dbReference type="ARBA" id="ARBA00022458"/>
    </source>
</evidence>
<name>A0ABU3SCP4_9HYPH</name>
<dbReference type="Gene3D" id="3.40.190.10">
    <property type="entry name" value="Periplasmic binding protein-like II"/>
    <property type="match status" value="2"/>
</dbReference>